<organism evidence="1 2">
    <name type="scientific">Araneus ventricosus</name>
    <name type="common">Orbweaver spider</name>
    <name type="synonym">Epeira ventricosa</name>
    <dbReference type="NCBI Taxonomy" id="182803"/>
    <lineage>
        <taxon>Eukaryota</taxon>
        <taxon>Metazoa</taxon>
        <taxon>Ecdysozoa</taxon>
        <taxon>Arthropoda</taxon>
        <taxon>Chelicerata</taxon>
        <taxon>Arachnida</taxon>
        <taxon>Araneae</taxon>
        <taxon>Araneomorphae</taxon>
        <taxon>Entelegynae</taxon>
        <taxon>Araneoidea</taxon>
        <taxon>Araneidae</taxon>
        <taxon>Araneus</taxon>
    </lineage>
</organism>
<evidence type="ECO:0000313" key="2">
    <source>
        <dbReference type="Proteomes" id="UP000499080"/>
    </source>
</evidence>
<protein>
    <recommendedName>
        <fullName evidence="3">Peptidase aspartic putative domain-containing protein</fullName>
    </recommendedName>
</protein>
<sequence length="188" mass="21728">MKSYCQRNNIRLADKSDSEDLKFSVLIGSDNYWKVSTARIRRLTGAFGSFKSISRWTVSGSNAKLNDITQQTASVMNVEVDRVEVNSNQEADSPLRNFWELQAIEIKEENETNAVDKDILNDFNNSILFEDGREVVKLPSNDRVGELCDNYEISYNRINNLAKRVKKNSEFYQMFKEVTNDYLEKKNS</sequence>
<evidence type="ECO:0008006" key="3">
    <source>
        <dbReference type="Google" id="ProtNLM"/>
    </source>
</evidence>
<keyword evidence="2" id="KW-1185">Reference proteome</keyword>
<dbReference type="EMBL" id="BGPR01024915">
    <property type="protein sequence ID" value="GBN93369.1"/>
    <property type="molecule type" value="Genomic_DNA"/>
</dbReference>
<dbReference type="Proteomes" id="UP000499080">
    <property type="component" value="Unassembled WGS sequence"/>
</dbReference>
<gene>
    <name evidence="1" type="ORF">AVEN_221652_1</name>
</gene>
<dbReference type="AlphaFoldDB" id="A0A4Y2T1R4"/>
<name>A0A4Y2T1R4_ARAVE</name>
<reference evidence="1 2" key="1">
    <citation type="journal article" date="2019" name="Sci. Rep.">
        <title>Orb-weaving spider Araneus ventricosus genome elucidates the spidroin gene catalogue.</title>
        <authorList>
            <person name="Kono N."/>
            <person name="Nakamura H."/>
            <person name="Ohtoshi R."/>
            <person name="Moran D.A.P."/>
            <person name="Shinohara A."/>
            <person name="Yoshida Y."/>
            <person name="Fujiwara M."/>
            <person name="Mori M."/>
            <person name="Tomita M."/>
            <person name="Arakawa K."/>
        </authorList>
    </citation>
    <scope>NUCLEOTIDE SEQUENCE [LARGE SCALE GENOMIC DNA]</scope>
</reference>
<accession>A0A4Y2T1R4</accession>
<comment type="caution">
    <text evidence="1">The sequence shown here is derived from an EMBL/GenBank/DDBJ whole genome shotgun (WGS) entry which is preliminary data.</text>
</comment>
<evidence type="ECO:0000313" key="1">
    <source>
        <dbReference type="EMBL" id="GBN93369.1"/>
    </source>
</evidence>
<dbReference type="OrthoDB" id="5984724at2759"/>
<proteinExistence type="predicted"/>